<evidence type="ECO:0000259" key="2">
    <source>
        <dbReference type="Pfam" id="PF13614"/>
    </source>
</evidence>
<dbReference type="PANTHER" id="PTHR13696:SF52">
    <property type="entry name" value="PARA FAMILY PROTEIN CT_582"/>
    <property type="match status" value="1"/>
</dbReference>
<dbReference type="AlphaFoldDB" id="A0A5C6CB63"/>
<proteinExistence type="predicted"/>
<evidence type="ECO:0000256" key="1">
    <source>
        <dbReference type="SAM" id="Phobius"/>
    </source>
</evidence>
<dbReference type="EMBL" id="SJPS01000011">
    <property type="protein sequence ID" value="TWU21322.1"/>
    <property type="molecule type" value="Genomic_DNA"/>
</dbReference>
<keyword evidence="1" id="KW-0812">Transmembrane</keyword>
<feature type="transmembrane region" description="Helical" evidence="1">
    <location>
        <begin position="566"/>
        <end position="584"/>
    </location>
</feature>
<reference evidence="3 4" key="1">
    <citation type="submission" date="2019-02" db="EMBL/GenBank/DDBJ databases">
        <title>Deep-cultivation of Planctomycetes and their phenomic and genomic characterization uncovers novel biology.</title>
        <authorList>
            <person name="Wiegand S."/>
            <person name="Jogler M."/>
            <person name="Boedeker C."/>
            <person name="Pinto D."/>
            <person name="Vollmers J."/>
            <person name="Rivas-Marin E."/>
            <person name="Kohn T."/>
            <person name="Peeters S.H."/>
            <person name="Heuer A."/>
            <person name="Rast P."/>
            <person name="Oberbeckmann S."/>
            <person name="Bunk B."/>
            <person name="Jeske O."/>
            <person name="Meyerdierks A."/>
            <person name="Storesund J.E."/>
            <person name="Kallscheuer N."/>
            <person name="Luecker S."/>
            <person name="Lage O.M."/>
            <person name="Pohl T."/>
            <person name="Merkel B.J."/>
            <person name="Hornburger P."/>
            <person name="Mueller R.-W."/>
            <person name="Bruemmer F."/>
            <person name="Labrenz M."/>
            <person name="Spormann A.M."/>
            <person name="Op Den Camp H."/>
            <person name="Overmann J."/>
            <person name="Amann R."/>
            <person name="Jetten M.S.M."/>
            <person name="Mascher T."/>
            <person name="Medema M.H."/>
            <person name="Devos D.P."/>
            <person name="Kaster A.-K."/>
            <person name="Ovreas L."/>
            <person name="Rohde M."/>
            <person name="Galperin M.Y."/>
            <person name="Jogler C."/>
        </authorList>
    </citation>
    <scope>NUCLEOTIDE SEQUENCE [LARGE SCALE GENOMIC DNA]</scope>
    <source>
        <strain evidence="3 4">Pla144</strain>
    </source>
</reference>
<dbReference type="Pfam" id="PF13614">
    <property type="entry name" value="AAA_31"/>
    <property type="match status" value="1"/>
</dbReference>
<comment type="caution">
    <text evidence="3">The sequence shown here is derived from an EMBL/GenBank/DDBJ whole genome shotgun (WGS) entry which is preliminary data.</text>
</comment>
<dbReference type="Gene3D" id="3.40.50.300">
    <property type="entry name" value="P-loop containing nucleotide triphosphate hydrolases"/>
    <property type="match status" value="1"/>
</dbReference>
<dbReference type="InterPro" id="IPR027417">
    <property type="entry name" value="P-loop_NTPase"/>
</dbReference>
<keyword evidence="1" id="KW-0472">Membrane</keyword>
<organism evidence="3 4">
    <name type="scientific">Bythopirellula polymerisocia</name>
    <dbReference type="NCBI Taxonomy" id="2528003"/>
    <lineage>
        <taxon>Bacteria</taxon>
        <taxon>Pseudomonadati</taxon>
        <taxon>Planctomycetota</taxon>
        <taxon>Planctomycetia</taxon>
        <taxon>Pirellulales</taxon>
        <taxon>Lacipirellulaceae</taxon>
        <taxon>Bythopirellula</taxon>
    </lineage>
</organism>
<feature type="transmembrane region" description="Helical" evidence="1">
    <location>
        <begin position="539"/>
        <end position="560"/>
    </location>
</feature>
<evidence type="ECO:0000313" key="4">
    <source>
        <dbReference type="Proteomes" id="UP000318437"/>
    </source>
</evidence>
<evidence type="ECO:0000313" key="3">
    <source>
        <dbReference type="EMBL" id="TWU21322.1"/>
    </source>
</evidence>
<dbReference type="PANTHER" id="PTHR13696">
    <property type="entry name" value="P-LOOP CONTAINING NUCLEOSIDE TRIPHOSPHATE HYDROLASE"/>
    <property type="match status" value="1"/>
</dbReference>
<keyword evidence="4" id="KW-1185">Reference proteome</keyword>
<feature type="transmembrane region" description="Helical" evidence="1">
    <location>
        <begin position="471"/>
        <end position="494"/>
    </location>
</feature>
<dbReference type="Proteomes" id="UP000318437">
    <property type="component" value="Unassembled WGS sequence"/>
</dbReference>
<gene>
    <name evidence="3" type="ORF">Pla144_47320</name>
</gene>
<accession>A0A5C6CB63</accession>
<dbReference type="OrthoDB" id="8444549at2"/>
<keyword evidence="1" id="KW-1133">Transmembrane helix</keyword>
<sequence length="636" mass="71344">MAKQRKRDSQPINAELLRNVIRDHFCCSTSQFAKKAKVSRSTIYNALRGKPLDKWVIARICQKVDQIDLEQLTAINLPLSIPEPAKQADGGTVRPSILTLVSIRGGVGKTLVAVSIAVELASKFRVALVDIDLFTFGATRWFNPVLQSAVSPLTFLDFALGSQSFDVEKQVFSCEIEPPIAPDDKGELFYIPSHAPVSNASQGLKARPILVDWSLDDAQDAIDSLIERLSELRVDVIILDTHPGLMALTDVVCNEADCNILVSDCDSSTLQANWLLAWEIQSRQQRLNAKARSKHMSRTPAWRFALNRIPSPRTVADCQKLVITAGELAQLSWPTKESAKKVSSEESDPVFLLPELEAMRLDELESYAPTSIKRRGGNRTALATKHLVCRLASEGILSQAEAAFPYANEDNQIAREKLRTYLENYDNPWYPGLRSFDTRTIFTLLTIFVLFLIFYITFVKVLSKEQEQPELLLVLKIVASLIVCLVFSLIAGLIKEVIRECRSICWYIDACAINNYPAELQSSLYDAGVYRSLTYDTRLFSHFLLLIALIPAIGFAGITYNLLGPLWRYLMLGAMALILLVGIWSAEGNACVIRVVRLWFSVQLQRFFHRQILTDAEDSRKNKGSVRQDAHICFWG</sequence>
<protein>
    <submittedName>
        <fullName evidence="3">CobQ/CobB/MinD/ParA nucleotide binding domain protein</fullName>
    </submittedName>
</protein>
<dbReference type="InterPro" id="IPR025669">
    <property type="entry name" value="AAA_dom"/>
</dbReference>
<name>A0A5C6CB63_9BACT</name>
<dbReference type="InterPro" id="IPR050678">
    <property type="entry name" value="DNA_Partitioning_ATPase"/>
</dbReference>
<dbReference type="RefSeq" id="WP_146452956.1">
    <property type="nucleotide sequence ID" value="NZ_SJPS01000011.1"/>
</dbReference>
<feature type="transmembrane region" description="Helical" evidence="1">
    <location>
        <begin position="441"/>
        <end position="459"/>
    </location>
</feature>
<feature type="domain" description="AAA" evidence="2">
    <location>
        <begin position="98"/>
        <end position="289"/>
    </location>
</feature>
<dbReference type="SUPFAM" id="SSF52540">
    <property type="entry name" value="P-loop containing nucleoside triphosphate hydrolases"/>
    <property type="match status" value="1"/>
</dbReference>